<evidence type="ECO:0000313" key="1">
    <source>
        <dbReference type="EMBL" id="CAJ2651857.1"/>
    </source>
</evidence>
<protein>
    <submittedName>
        <fullName evidence="1">Uncharacterized protein</fullName>
    </submittedName>
</protein>
<proteinExistence type="predicted"/>
<keyword evidence="2" id="KW-1185">Reference proteome</keyword>
<organism evidence="1 2">
    <name type="scientific">Trifolium pratense</name>
    <name type="common">Red clover</name>
    <dbReference type="NCBI Taxonomy" id="57577"/>
    <lineage>
        <taxon>Eukaryota</taxon>
        <taxon>Viridiplantae</taxon>
        <taxon>Streptophyta</taxon>
        <taxon>Embryophyta</taxon>
        <taxon>Tracheophyta</taxon>
        <taxon>Spermatophyta</taxon>
        <taxon>Magnoliopsida</taxon>
        <taxon>eudicotyledons</taxon>
        <taxon>Gunneridae</taxon>
        <taxon>Pentapetalae</taxon>
        <taxon>rosids</taxon>
        <taxon>fabids</taxon>
        <taxon>Fabales</taxon>
        <taxon>Fabaceae</taxon>
        <taxon>Papilionoideae</taxon>
        <taxon>50 kb inversion clade</taxon>
        <taxon>NPAAA clade</taxon>
        <taxon>Hologalegina</taxon>
        <taxon>IRL clade</taxon>
        <taxon>Trifolieae</taxon>
        <taxon>Trifolium</taxon>
    </lineage>
</organism>
<reference evidence="1" key="1">
    <citation type="submission" date="2023-10" db="EMBL/GenBank/DDBJ databases">
        <authorList>
            <person name="Rodriguez Cubillos JULIANA M."/>
            <person name="De Vega J."/>
        </authorList>
    </citation>
    <scope>NUCLEOTIDE SEQUENCE</scope>
</reference>
<dbReference type="EMBL" id="CASHSV030000179">
    <property type="protein sequence ID" value="CAJ2651857.1"/>
    <property type="molecule type" value="Genomic_DNA"/>
</dbReference>
<gene>
    <name evidence="1" type="ORF">MILVUS5_LOCUS19424</name>
</gene>
<sequence>MGNTSKNADRRKRATKASASARKENAAQNSPKKWSRKAPATSVLKINNRLTKKNNRGATVMLRR</sequence>
<evidence type="ECO:0000313" key="2">
    <source>
        <dbReference type="Proteomes" id="UP001177021"/>
    </source>
</evidence>
<name>A0ACB0K831_TRIPR</name>
<accession>A0ACB0K831</accession>
<dbReference type="Proteomes" id="UP001177021">
    <property type="component" value="Unassembled WGS sequence"/>
</dbReference>
<comment type="caution">
    <text evidence="1">The sequence shown here is derived from an EMBL/GenBank/DDBJ whole genome shotgun (WGS) entry which is preliminary data.</text>
</comment>